<feature type="region of interest" description="Disordered" evidence="1">
    <location>
        <begin position="324"/>
        <end position="405"/>
    </location>
</feature>
<proteinExistence type="predicted"/>
<feature type="compositionally biased region" description="Basic residues" evidence="1">
    <location>
        <begin position="77"/>
        <end position="87"/>
    </location>
</feature>
<dbReference type="GO" id="GO:0016071">
    <property type="term" value="P:mRNA metabolic process"/>
    <property type="evidence" value="ECO:0007669"/>
    <property type="project" value="UniProtKB-ARBA"/>
</dbReference>
<gene>
    <name evidence="2" type="ORF">B0H66DRAFT_531680</name>
</gene>
<feature type="compositionally biased region" description="Polar residues" evidence="1">
    <location>
        <begin position="325"/>
        <end position="336"/>
    </location>
</feature>
<comment type="caution">
    <text evidence="2">The sequence shown here is derived from an EMBL/GenBank/DDBJ whole genome shotgun (WGS) entry which is preliminary data.</text>
</comment>
<feature type="compositionally biased region" description="Basic and acidic residues" evidence="1">
    <location>
        <begin position="179"/>
        <end position="201"/>
    </location>
</feature>
<protein>
    <recommendedName>
        <fullName evidence="4">Proteophosphoglycan 5</fullName>
    </recommendedName>
</protein>
<dbReference type="Pfam" id="PF15365">
    <property type="entry name" value="PNRC"/>
    <property type="match status" value="1"/>
</dbReference>
<dbReference type="InterPro" id="IPR028322">
    <property type="entry name" value="PNRC-like_rgn"/>
</dbReference>
<dbReference type="EMBL" id="JAUEDM010000003">
    <property type="protein sequence ID" value="KAK3322336.1"/>
    <property type="molecule type" value="Genomic_DNA"/>
</dbReference>
<sequence length="405" mass="43011">MQSQQPNHPNPPKATPGRRRANRHSLNSPARRTYASENDMPSELPFPLDFGSPSPLTPQRPVRNSPGPAAQSTNSKAKPRTGNKFRPKNVPTSPGPAKHGRRTPPQSAVPKSVADAAFAGGTFHASPAPSSLPIPSFLAKALDSPGVKDAGRVSQEPSPPATDSEAAPTPQHRPMLADTAREESPLDIFFRADRAEKEQARRASSANIFSTIPHPFSPPRQAPSPQEARTLPNGNGTGSLRARRPAGPQRTTSSGISSTELDGTPGKPMGPAFSTPYQERMRAARSSEKQPKSVHQVPSPQDTPADLSDKLKKFLAIPGMAQDANIPQSQSQTAALSATRPAGQASWTAQRVHPGTAPSLAPTPTKAEKVRPPNLLDMENSLRQMLKIGSGTNPGAAKPTNYRDS</sequence>
<feature type="compositionally biased region" description="Basic and acidic residues" evidence="1">
    <location>
        <begin position="279"/>
        <end position="291"/>
    </location>
</feature>
<feature type="region of interest" description="Disordered" evidence="1">
    <location>
        <begin position="143"/>
        <end position="308"/>
    </location>
</feature>
<reference evidence="2" key="2">
    <citation type="submission" date="2023-06" db="EMBL/GenBank/DDBJ databases">
        <authorList>
            <consortium name="Lawrence Berkeley National Laboratory"/>
            <person name="Haridas S."/>
            <person name="Hensen N."/>
            <person name="Bonometti L."/>
            <person name="Westerberg I."/>
            <person name="Brannstrom I.O."/>
            <person name="Guillou S."/>
            <person name="Cros-Aarteil S."/>
            <person name="Calhoun S."/>
            <person name="Kuo A."/>
            <person name="Mondo S."/>
            <person name="Pangilinan J."/>
            <person name="Riley R."/>
            <person name="Labutti K."/>
            <person name="Andreopoulos B."/>
            <person name="Lipzen A."/>
            <person name="Chen C."/>
            <person name="Yanf M."/>
            <person name="Daum C."/>
            <person name="Ng V."/>
            <person name="Clum A."/>
            <person name="Steindorff A."/>
            <person name="Ohm R."/>
            <person name="Martin F."/>
            <person name="Silar P."/>
            <person name="Natvig D."/>
            <person name="Lalanne C."/>
            <person name="Gautier V."/>
            <person name="Ament-Velasquez S.L."/>
            <person name="Kruys A."/>
            <person name="Hutchinson M.I."/>
            <person name="Powell A.J."/>
            <person name="Barry K."/>
            <person name="Miller A.N."/>
            <person name="Grigoriev I.V."/>
            <person name="Debuchy R."/>
            <person name="Gladieux P."/>
            <person name="Thoren M.H."/>
            <person name="Johannesson H."/>
        </authorList>
    </citation>
    <scope>NUCLEOTIDE SEQUENCE</scope>
    <source>
        <strain evidence="2">CBS 118394</strain>
    </source>
</reference>
<keyword evidence="3" id="KW-1185">Reference proteome</keyword>
<name>A0AAE0M7I8_9PEZI</name>
<evidence type="ECO:0000256" key="1">
    <source>
        <dbReference type="SAM" id="MobiDB-lite"/>
    </source>
</evidence>
<feature type="compositionally biased region" description="Polar residues" evidence="1">
    <location>
        <begin position="249"/>
        <end position="261"/>
    </location>
</feature>
<organism evidence="2 3">
    <name type="scientific">Apodospora peruviana</name>
    <dbReference type="NCBI Taxonomy" id="516989"/>
    <lineage>
        <taxon>Eukaryota</taxon>
        <taxon>Fungi</taxon>
        <taxon>Dikarya</taxon>
        <taxon>Ascomycota</taxon>
        <taxon>Pezizomycotina</taxon>
        <taxon>Sordariomycetes</taxon>
        <taxon>Sordariomycetidae</taxon>
        <taxon>Sordariales</taxon>
        <taxon>Lasiosphaeriaceae</taxon>
        <taxon>Apodospora</taxon>
    </lineage>
</organism>
<evidence type="ECO:0000313" key="3">
    <source>
        <dbReference type="Proteomes" id="UP001283341"/>
    </source>
</evidence>
<dbReference type="AlphaFoldDB" id="A0AAE0M7I8"/>
<feature type="region of interest" description="Disordered" evidence="1">
    <location>
        <begin position="1"/>
        <end position="113"/>
    </location>
</feature>
<dbReference type="Proteomes" id="UP001283341">
    <property type="component" value="Unassembled WGS sequence"/>
</dbReference>
<evidence type="ECO:0008006" key="4">
    <source>
        <dbReference type="Google" id="ProtNLM"/>
    </source>
</evidence>
<accession>A0AAE0M7I8</accession>
<reference evidence="2" key="1">
    <citation type="journal article" date="2023" name="Mol. Phylogenet. Evol.">
        <title>Genome-scale phylogeny and comparative genomics of the fungal order Sordariales.</title>
        <authorList>
            <person name="Hensen N."/>
            <person name="Bonometti L."/>
            <person name="Westerberg I."/>
            <person name="Brannstrom I.O."/>
            <person name="Guillou S."/>
            <person name="Cros-Aarteil S."/>
            <person name="Calhoun S."/>
            <person name="Haridas S."/>
            <person name="Kuo A."/>
            <person name="Mondo S."/>
            <person name="Pangilinan J."/>
            <person name="Riley R."/>
            <person name="LaButti K."/>
            <person name="Andreopoulos B."/>
            <person name="Lipzen A."/>
            <person name="Chen C."/>
            <person name="Yan M."/>
            <person name="Daum C."/>
            <person name="Ng V."/>
            <person name="Clum A."/>
            <person name="Steindorff A."/>
            <person name="Ohm R.A."/>
            <person name="Martin F."/>
            <person name="Silar P."/>
            <person name="Natvig D.O."/>
            <person name="Lalanne C."/>
            <person name="Gautier V."/>
            <person name="Ament-Velasquez S.L."/>
            <person name="Kruys A."/>
            <person name="Hutchinson M.I."/>
            <person name="Powell A.J."/>
            <person name="Barry K."/>
            <person name="Miller A.N."/>
            <person name="Grigoriev I.V."/>
            <person name="Debuchy R."/>
            <person name="Gladieux P."/>
            <person name="Hiltunen Thoren M."/>
            <person name="Johannesson H."/>
        </authorList>
    </citation>
    <scope>NUCLEOTIDE SEQUENCE</scope>
    <source>
        <strain evidence="2">CBS 118394</strain>
    </source>
</reference>
<evidence type="ECO:0000313" key="2">
    <source>
        <dbReference type="EMBL" id="KAK3322336.1"/>
    </source>
</evidence>